<dbReference type="EMBL" id="JAHRIO010084610">
    <property type="protein sequence ID" value="MEQ2186579.1"/>
    <property type="molecule type" value="Genomic_DNA"/>
</dbReference>
<gene>
    <name evidence="1" type="ORF">GOODEAATRI_030092</name>
</gene>
<reference evidence="1 2" key="1">
    <citation type="submission" date="2021-06" db="EMBL/GenBank/DDBJ databases">
        <authorList>
            <person name="Palmer J.M."/>
        </authorList>
    </citation>
    <scope>NUCLEOTIDE SEQUENCE [LARGE SCALE GENOMIC DNA]</scope>
    <source>
        <strain evidence="1 2">GA_2019</strain>
        <tissue evidence="1">Muscle</tissue>
    </source>
</reference>
<proteinExistence type="predicted"/>
<sequence length="102" mass="11853">MKTETIRKHEQSKCHMACVLMATSKQTSTCHWQESKAIFRPRMDVQLPGSWPTPLVPTRIGGTRWVGHLDHFLRGYQGLFLYREQVVVLDCYAKKFSVLIDM</sequence>
<accession>A0ABV0PSV2</accession>
<name>A0ABV0PSV2_9TELE</name>
<evidence type="ECO:0000313" key="2">
    <source>
        <dbReference type="Proteomes" id="UP001476798"/>
    </source>
</evidence>
<evidence type="ECO:0000313" key="1">
    <source>
        <dbReference type="EMBL" id="MEQ2186579.1"/>
    </source>
</evidence>
<dbReference type="Proteomes" id="UP001476798">
    <property type="component" value="Unassembled WGS sequence"/>
</dbReference>
<protein>
    <submittedName>
        <fullName evidence="1">Uncharacterized protein</fullName>
    </submittedName>
</protein>
<comment type="caution">
    <text evidence="1">The sequence shown here is derived from an EMBL/GenBank/DDBJ whole genome shotgun (WGS) entry which is preliminary data.</text>
</comment>
<organism evidence="1 2">
    <name type="scientific">Goodea atripinnis</name>
    <dbReference type="NCBI Taxonomy" id="208336"/>
    <lineage>
        <taxon>Eukaryota</taxon>
        <taxon>Metazoa</taxon>
        <taxon>Chordata</taxon>
        <taxon>Craniata</taxon>
        <taxon>Vertebrata</taxon>
        <taxon>Euteleostomi</taxon>
        <taxon>Actinopterygii</taxon>
        <taxon>Neopterygii</taxon>
        <taxon>Teleostei</taxon>
        <taxon>Neoteleostei</taxon>
        <taxon>Acanthomorphata</taxon>
        <taxon>Ovalentaria</taxon>
        <taxon>Atherinomorphae</taxon>
        <taxon>Cyprinodontiformes</taxon>
        <taxon>Goodeidae</taxon>
        <taxon>Goodea</taxon>
    </lineage>
</organism>
<keyword evidence="2" id="KW-1185">Reference proteome</keyword>